<dbReference type="SUPFAM" id="SSF56973">
    <property type="entry name" value="Aerolisin/ETX pore-forming domain"/>
    <property type="match status" value="1"/>
</dbReference>
<dbReference type="AlphaFoldDB" id="A0A6J1DMW2"/>
<dbReference type="GeneID" id="111022561"/>
<gene>
    <name evidence="3" type="primary">LOC111022561</name>
</gene>
<dbReference type="PANTHER" id="PTHR39244:SF5">
    <property type="entry name" value="NATTERIN-3-LIKE"/>
    <property type="match status" value="1"/>
</dbReference>
<dbReference type="OrthoDB" id="4948898at2759"/>
<feature type="domain" description="Agglutinin" evidence="1">
    <location>
        <begin position="36"/>
        <end position="189"/>
    </location>
</feature>
<dbReference type="SMART" id="SM00791">
    <property type="entry name" value="Agglutinin"/>
    <property type="match status" value="2"/>
</dbReference>
<reference evidence="3" key="1">
    <citation type="submission" date="2025-08" db="UniProtKB">
        <authorList>
            <consortium name="RefSeq"/>
        </authorList>
    </citation>
    <scope>IDENTIFICATION</scope>
    <source>
        <strain evidence="3">OHB3-1</strain>
    </source>
</reference>
<dbReference type="SUPFAM" id="SSF50382">
    <property type="entry name" value="Agglutinin"/>
    <property type="match status" value="2"/>
</dbReference>
<dbReference type="PANTHER" id="PTHR39244">
    <property type="entry name" value="NATTERIN-4"/>
    <property type="match status" value="1"/>
</dbReference>
<dbReference type="Pfam" id="PF07468">
    <property type="entry name" value="Agglutinin"/>
    <property type="match status" value="2"/>
</dbReference>
<keyword evidence="2" id="KW-1185">Reference proteome</keyword>
<evidence type="ECO:0000259" key="1">
    <source>
        <dbReference type="SMART" id="SM00791"/>
    </source>
</evidence>
<protein>
    <submittedName>
        <fullName evidence="3">Uncharacterized protein LOC111022561</fullName>
    </submittedName>
</protein>
<organism evidence="2 3">
    <name type="scientific">Momordica charantia</name>
    <name type="common">Bitter gourd</name>
    <name type="synonym">Balsam pear</name>
    <dbReference type="NCBI Taxonomy" id="3673"/>
    <lineage>
        <taxon>Eukaryota</taxon>
        <taxon>Viridiplantae</taxon>
        <taxon>Streptophyta</taxon>
        <taxon>Embryophyta</taxon>
        <taxon>Tracheophyta</taxon>
        <taxon>Spermatophyta</taxon>
        <taxon>Magnoliopsida</taxon>
        <taxon>eudicotyledons</taxon>
        <taxon>Gunneridae</taxon>
        <taxon>Pentapetalae</taxon>
        <taxon>rosids</taxon>
        <taxon>fabids</taxon>
        <taxon>Cucurbitales</taxon>
        <taxon>Cucurbitaceae</taxon>
        <taxon>Momordiceae</taxon>
        <taxon>Momordica</taxon>
    </lineage>
</organism>
<feature type="domain" description="Agglutinin" evidence="1">
    <location>
        <begin position="194"/>
        <end position="325"/>
    </location>
</feature>
<evidence type="ECO:0000313" key="2">
    <source>
        <dbReference type="Proteomes" id="UP000504603"/>
    </source>
</evidence>
<dbReference type="Proteomes" id="UP000504603">
    <property type="component" value="Unplaced"/>
</dbReference>
<proteinExistence type="predicted"/>
<sequence>MFGLGELMAKVEEERLEAMYQRRTEAEERNRDDGDHIIPRHFAIKSKYNDKYLRYVSYDDDQLFDGLLQFTGERMISPYTKFEVEYSDIGKGYVQIRCCYNNRYLVRHRIDTSYIVAAASEPVNDLSDWRCTLFEPTYDRHHKAYHFRHVQLDANVYIYDFNPDISYILNASPSENYNDPKVSLFPIVDWDSIYILPRHVAFKGNNGKYLKFIGPKLQFSSSDIKDSSVAHEIFPTKDGNIHIRHDESGKFWIRDPDWIHAQSNDANSNDPNTLFWPVKVEDDVVALRNLGNHRFCKRLTIEGKWDCLNASAFSLTDEARMVVEEIVVSRTIDNVEYRLNDARIYGQKIVSMAKGDAINTTKETDIVTFKFSYENKTKTNWTSTLSTNIGVTTKFQAGVPIVGKGKIEVSAEIGSGYEWGETHKHKNTIELNYPVTVPPISRVKINAVVKQGMCQVPFSYRRTDLLKNGRRVVHHLHDGLFSGVNSYDYEFMSKVVPMESVEG</sequence>
<dbReference type="InterPro" id="IPR008998">
    <property type="entry name" value="Agglutinin"/>
</dbReference>
<dbReference type="RefSeq" id="XP_022155413.1">
    <property type="nucleotide sequence ID" value="XM_022299721.1"/>
</dbReference>
<dbReference type="CDD" id="cd20216">
    <property type="entry name" value="PFM_HFR-2-like"/>
    <property type="match status" value="1"/>
</dbReference>
<evidence type="ECO:0000313" key="3">
    <source>
        <dbReference type="RefSeq" id="XP_022155413.1"/>
    </source>
</evidence>
<accession>A0A6J1DMW2</accession>
<dbReference type="InterPro" id="IPR036242">
    <property type="entry name" value="Agglutinin_dom_sf"/>
</dbReference>
<dbReference type="KEGG" id="mcha:111022561"/>
<dbReference type="Gene3D" id="2.80.10.50">
    <property type="match status" value="2"/>
</dbReference>
<dbReference type="Gene3D" id="2.170.15.10">
    <property type="entry name" value="Proaerolysin, chain A, domain 3"/>
    <property type="match status" value="1"/>
</dbReference>
<dbReference type="InterPro" id="IPR053237">
    <property type="entry name" value="Natterin_C"/>
</dbReference>
<dbReference type="CDD" id="cd00257">
    <property type="entry name" value="beta-trefoil_FSCN-like"/>
    <property type="match status" value="1"/>
</dbReference>
<name>A0A6J1DMW2_MOMCH</name>